<feature type="compositionally biased region" description="Low complexity" evidence="9">
    <location>
        <begin position="199"/>
        <end position="208"/>
    </location>
</feature>
<feature type="region of interest" description="Disordered" evidence="9">
    <location>
        <begin position="1"/>
        <end position="46"/>
    </location>
</feature>
<feature type="domain" description="Bromo" evidence="10">
    <location>
        <begin position="59"/>
        <end position="129"/>
    </location>
</feature>
<organism evidence="11 12">
    <name type="scientific">Ophiobolus disseminans</name>
    <dbReference type="NCBI Taxonomy" id="1469910"/>
    <lineage>
        <taxon>Eukaryota</taxon>
        <taxon>Fungi</taxon>
        <taxon>Dikarya</taxon>
        <taxon>Ascomycota</taxon>
        <taxon>Pezizomycotina</taxon>
        <taxon>Dothideomycetes</taxon>
        <taxon>Pleosporomycetidae</taxon>
        <taxon>Pleosporales</taxon>
        <taxon>Pleosporineae</taxon>
        <taxon>Phaeosphaeriaceae</taxon>
        <taxon>Ophiobolus</taxon>
    </lineage>
</organism>
<dbReference type="InterPro" id="IPR037382">
    <property type="entry name" value="Rsc/polybromo"/>
</dbReference>
<dbReference type="GO" id="GO:0003682">
    <property type="term" value="F:chromatin binding"/>
    <property type="evidence" value="ECO:0007669"/>
    <property type="project" value="TreeGrafter"/>
</dbReference>
<dbReference type="EMBL" id="MU006218">
    <property type="protein sequence ID" value="KAF2830989.1"/>
    <property type="molecule type" value="Genomic_DNA"/>
</dbReference>
<feature type="compositionally biased region" description="Polar residues" evidence="9">
    <location>
        <begin position="381"/>
        <end position="396"/>
    </location>
</feature>
<evidence type="ECO:0000256" key="8">
    <source>
        <dbReference type="PROSITE-ProRule" id="PRU00035"/>
    </source>
</evidence>
<dbReference type="OrthoDB" id="6017at2759"/>
<evidence type="ECO:0000256" key="1">
    <source>
        <dbReference type="ARBA" id="ARBA00004123"/>
    </source>
</evidence>
<dbReference type="GO" id="GO:0006338">
    <property type="term" value="P:chromatin remodeling"/>
    <property type="evidence" value="ECO:0007669"/>
    <property type="project" value="InterPro"/>
</dbReference>
<feature type="compositionally biased region" description="Polar residues" evidence="9">
    <location>
        <begin position="485"/>
        <end position="499"/>
    </location>
</feature>
<dbReference type="FunFam" id="1.20.920.10:FF:000083">
    <property type="entry name" value="WGS project CABT00000000 data, contig 2.8"/>
    <property type="match status" value="1"/>
</dbReference>
<proteinExistence type="predicted"/>
<dbReference type="GO" id="GO:0006368">
    <property type="term" value="P:transcription elongation by RNA polymerase II"/>
    <property type="evidence" value="ECO:0007669"/>
    <property type="project" value="TreeGrafter"/>
</dbReference>
<dbReference type="AlphaFoldDB" id="A0A6A7AE67"/>
<evidence type="ECO:0000256" key="2">
    <source>
        <dbReference type="ARBA" id="ARBA00022737"/>
    </source>
</evidence>
<dbReference type="SMART" id="SM00297">
    <property type="entry name" value="BROMO"/>
    <property type="match status" value="2"/>
</dbReference>
<dbReference type="InterPro" id="IPR054551">
    <property type="entry name" value="RSC4_Ig-like"/>
</dbReference>
<feature type="compositionally biased region" description="Low complexity" evidence="9">
    <location>
        <begin position="447"/>
        <end position="457"/>
    </location>
</feature>
<dbReference type="PROSITE" id="PS50014">
    <property type="entry name" value="BROMODOMAIN_2"/>
    <property type="match status" value="2"/>
</dbReference>
<dbReference type="Pfam" id="PF00439">
    <property type="entry name" value="Bromodomain"/>
    <property type="match status" value="2"/>
</dbReference>
<evidence type="ECO:0000313" key="12">
    <source>
        <dbReference type="Proteomes" id="UP000799424"/>
    </source>
</evidence>
<dbReference type="InterPro" id="IPR036427">
    <property type="entry name" value="Bromodomain-like_sf"/>
</dbReference>
<keyword evidence="4" id="KW-0805">Transcription regulation</keyword>
<evidence type="ECO:0000256" key="5">
    <source>
        <dbReference type="ARBA" id="ARBA00023117"/>
    </source>
</evidence>
<keyword evidence="2" id="KW-0677">Repeat</keyword>
<keyword evidence="5 8" id="KW-0103">Bromodomain</keyword>
<feature type="domain" description="Bromo" evidence="10">
    <location>
        <begin position="251"/>
        <end position="330"/>
    </location>
</feature>
<dbReference type="InterPro" id="IPR018359">
    <property type="entry name" value="Bromodomain_CS"/>
</dbReference>
<evidence type="ECO:0000256" key="3">
    <source>
        <dbReference type="ARBA" id="ARBA00022853"/>
    </source>
</evidence>
<keyword evidence="3" id="KW-0156">Chromatin regulator</keyword>
<dbReference type="InterPro" id="IPR001487">
    <property type="entry name" value="Bromodomain"/>
</dbReference>
<evidence type="ECO:0000313" key="11">
    <source>
        <dbReference type="EMBL" id="KAF2830989.1"/>
    </source>
</evidence>
<evidence type="ECO:0000259" key="10">
    <source>
        <dbReference type="PROSITE" id="PS50014"/>
    </source>
</evidence>
<dbReference type="PANTHER" id="PTHR16062:SF19">
    <property type="entry name" value="PROTEIN POLYBROMO-1"/>
    <property type="match status" value="1"/>
</dbReference>
<feature type="region of interest" description="Disordered" evidence="9">
    <location>
        <begin position="165"/>
        <end position="228"/>
    </location>
</feature>
<gene>
    <name evidence="11" type="ORF">CC86DRAFT_462999</name>
</gene>
<feature type="region of interest" description="Disordered" evidence="9">
    <location>
        <begin position="414"/>
        <end position="513"/>
    </location>
</feature>
<protein>
    <submittedName>
        <fullName evidence="11">Bromodomain-containing protein</fullName>
    </submittedName>
</protein>
<feature type="region of interest" description="Disordered" evidence="9">
    <location>
        <begin position="366"/>
        <end position="401"/>
    </location>
</feature>
<dbReference type="PRINTS" id="PR00503">
    <property type="entry name" value="BROMODOMAIN"/>
</dbReference>
<sequence length="704" mass="76075">MESAAKRKAGSAAMGDHEGRPAKRQKVPAESRANSETVESTTAKGLQFLESLKQAKDKTGRPIAVHFLTLPSKSDIPDYFEHVKLPIALDTIEEKLERGEYSNLAHVESDCKRLVNNAKAYNDKRSIIYEDAERLRKTASNWMVKHNPAYRDGNYIAVATPIPGEENSLPGKPIPRITSTPRAPHSPAVTESVERPRRAAAQPATPAPSKLRQSASAAPEVADSPDFDGKTFQQAQEQIVKEIIDYVEPESGLAIFTPFLNLPSRQLKDYYSVIKDPVSLTSVKKKVSGVIGREAPTGNTLLKSWDAFEALTSMIWKNARDYNEDGSELYNVSLELEEFFHKRLEEAKAKVEEPPQPKLKLNMSAAAPAPKQQLKLKLRQSPGSDPNTPAARSSATPGVIVDNDALLRQQKHVLASMTNSRSSRPSSQGKAGTPVATSNPFSGPRGASAAIAPLPAAHSRSAGSPAVNGVKQDMQSPALSAIRPASTTSDSQNRLSVPAQTPHPVMAPPRPASGSPYPNGPIGQQTASMNGHYQQPVYVPPSALRQDTFRKVPLKSVHEALIPKVSLNTHPALNLSKPWAVDIYANKLKTEHSATIVVPSTNSYLQITPKVPIALTNRLYRLFVSVNGNKTFEVNRVPVTAGINGASPGPGFEAGKKKGEPVFEAKLVGGVNRVDVEIVAEKGSGKEGVEVEKCTVFLNLVRQG</sequence>
<name>A0A6A7AE67_9PLEO</name>
<feature type="compositionally biased region" description="Polar residues" evidence="9">
    <location>
        <begin position="32"/>
        <end position="44"/>
    </location>
</feature>
<dbReference type="GO" id="GO:0016586">
    <property type="term" value="C:RSC-type complex"/>
    <property type="evidence" value="ECO:0007669"/>
    <property type="project" value="InterPro"/>
</dbReference>
<dbReference type="PANTHER" id="PTHR16062">
    <property type="entry name" value="SWI/SNF-RELATED"/>
    <property type="match status" value="1"/>
</dbReference>
<comment type="subcellular location">
    <subcellularLocation>
        <location evidence="1">Nucleus</location>
    </subcellularLocation>
</comment>
<evidence type="ECO:0000256" key="7">
    <source>
        <dbReference type="ARBA" id="ARBA00023242"/>
    </source>
</evidence>
<keyword evidence="7" id="KW-0539">Nucleus</keyword>
<evidence type="ECO:0000256" key="6">
    <source>
        <dbReference type="ARBA" id="ARBA00023163"/>
    </source>
</evidence>
<dbReference type="PROSITE" id="PS00633">
    <property type="entry name" value="BROMODOMAIN_1"/>
    <property type="match status" value="1"/>
</dbReference>
<dbReference type="Gene3D" id="1.20.920.10">
    <property type="entry name" value="Bromodomain-like"/>
    <property type="match status" value="2"/>
</dbReference>
<dbReference type="Proteomes" id="UP000799424">
    <property type="component" value="Unassembled WGS sequence"/>
</dbReference>
<accession>A0A6A7AE67</accession>
<reference evidence="11" key="1">
    <citation type="journal article" date="2020" name="Stud. Mycol.">
        <title>101 Dothideomycetes genomes: a test case for predicting lifestyles and emergence of pathogens.</title>
        <authorList>
            <person name="Haridas S."/>
            <person name="Albert R."/>
            <person name="Binder M."/>
            <person name="Bloem J."/>
            <person name="Labutti K."/>
            <person name="Salamov A."/>
            <person name="Andreopoulos B."/>
            <person name="Baker S."/>
            <person name="Barry K."/>
            <person name="Bills G."/>
            <person name="Bluhm B."/>
            <person name="Cannon C."/>
            <person name="Castanera R."/>
            <person name="Culley D."/>
            <person name="Daum C."/>
            <person name="Ezra D."/>
            <person name="Gonzalez J."/>
            <person name="Henrissat B."/>
            <person name="Kuo A."/>
            <person name="Liang C."/>
            <person name="Lipzen A."/>
            <person name="Lutzoni F."/>
            <person name="Magnuson J."/>
            <person name="Mondo S."/>
            <person name="Nolan M."/>
            <person name="Ohm R."/>
            <person name="Pangilinan J."/>
            <person name="Park H.-J."/>
            <person name="Ramirez L."/>
            <person name="Alfaro M."/>
            <person name="Sun H."/>
            <person name="Tritt A."/>
            <person name="Yoshinaga Y."/>
            <person name="Zwiers L.-H."/>
            <person name="Turgeon B."/>
            <person name="Goodwin S."/>
            <person name="Spatafora J."/>
            <person name="Crous P."/>
            <person name="Grigoriev I."/>
        </authorList>
    </citation>
    <scope>NUCLEOTIDE SEQUENCE</scope>
    <source>
        <strain evidence="11">CBS 113818</strain>
    </source>
</reference>
<dbReference type="Pfam" id="PF22994">
    <property type="entry name" value="RSC4_Ig_like"/>
    <property type="match status" value="1"/>
</dbReference>
<dbReference type="SUPFAM" id="SSF47370">
    <property type="entry name" value="Bromodomain"/>
    <property type="match status" value="2"/>
</dbReference>
<evidence type="ECO:0000256" key="4">
    <source>
        <dbReference type="ARBA" id="ARBA00023015"/>
    </source>
</evidence>
<keyword evidence="12" id="KW-1185">Reference proteome</keyword>
<evidence type="ECO:0000256" key="9">
    <source>
        <dbReference type="SAM" id="MobiDB-lite"/>
    </source>
</evidence>
<dbReference type="CDD" id="cd04369">
    <property type="entry name" value="Bromodomain"/>
    <property type="match status" value="2"/>
</dbReference>
<keyword evidence="6" id="KW-0804">Transcription</keyword>